<keyword evidence="1" id="KW-0802">TPR repeat</keyword>
<dbReference type="PANTHER" id="PTHR47643">
    <property type="entry name" value="TPR DOMAIN PROTEIN (AFU_ORTHOLOGUE AFUA_5G12710)"/>
    <property type="match status" value="1"/>
</dbReference>
<dbReference type="SUPFAM" id="SSF48452">
    <property type="entry name" value="TPR-like"/>
    <property type="match status" value="1"/>
</dbReference>
<dbReference type="InterPro" id="IPR001214">
    <property type="entry name" value="SET_dom"/>
</dbReference>
<dbReference type="Proteomes" id="UP001583193">
    <property type="component" value="Unassembled WGS sequence"/>
</dbReference>
<dbReference type="InterPro" id="IPR046341">
    <property type="entry name" value="SET_dom_sf"/>
</dbReference>
<dbReference type="SMART" id="SM00028">
    <property type="entry name" value="TPR"/>
    <property type="match status" value="3"/>
</dbReference>
<keyword evidence="4" id="KW-1185">Reference proteome</keyword>
<dbReference type="InterPro" id="IPR053209">
    <property type="entry name" value="Gramillin-biosynth_MTr"/>
</dbReference>
<dbReference type="EMBL" id="JAVDPF010000023">
    <property type="protein sequence ID" value="KAL1872902.1"/>
    <property type="molecule type" value="Genomic_DNA"/>
</dbReference>
<dbReference type="SUPFAM" id="SSF82199">
    <property type="entry name" value="SET domain"/>
    <property type="match status" value="1"/>
</dbReference>
<evidence type="ECO:0000313" key="3">
    <source>
        <dbReference type="EMBL" id="KAL1872902.1"/>
    </source>
</evidence>
<reference evidence="3 4" key="1">
    <citation type="journal article" date="2024" name="IMA Fungus">
        <title>IMA Genome - F19 : A genome assembly and annotation guide to empower mycologists, including annotated draft genome sequences of Ceratocystis pirilliformis, Diaporthe australafricana, Fusarium ophioides, Paecilomyces lecythidis, and Sporothrix stenoceras.</title>
        <authorList>
            <person name="Aylward J."/>
            <person name="Wilson A.M."/>
            <person name="Visagie C.M."/>
            <person name="Spraker J."/>
            <person name="Barnes I."/>
            <person name="Buitendag C."/>
            <person name="Ceriani C."/>
            <person name="Del Mar Angel L."/>
            <person name="du Plessis D."/>
            <person name="Fuchs T."/>
            <person name="Gasser K."/>
            <person name="Kramer D."/>
            <person name="Li W."/>
            <person name="Munsamy K."/>
            <person name="Piso A."/>
            <person name="Price J.L."/>
            <person name="Sonnekus B."/>
            <person name="Thomas C."/>
            <person name="van der Nest A."/>
            <person name="van Dijk A."/>
            <person name="van Heerden A."/>
            <person name="van Vuuren N."/>
            <person name="Yilmaz N."/>
            <person name="Duong T.A."/>
            <person name="van der Merwe N.A."/>
            <person name="Wingfield M.J."/>
            <person name="Wingfield B.D."/>
        </authorList>
    </citation>
    <scope>NUCLEOTIDE SEQUENCE [LARGE SCALE GENOMIC DNA]</scope>
    <source>
        <strain evidence="3 4">CMW 18167</strain>
    </source>
</reference>
<dbReference type="PROSITE" id="PS50280">
    <property type="entry name" value="SET"/>
    <property type="match status" value="1"/>
</dbReference>
<name>A0ABR3XB46_9EURO</name>
<proteinExistence type="predicted"/>
<sequence>MDFFNSETLIQHGSRLMDQKQLQNCKAQKGQRPEKKKSRDDVIMQFCYQRMMNIANKPNIRSAFIPPAYPPCITPLQDLKKVMFSDLLIETHHRGSYVLLKQITPTNTMTGVTTIVEDQEGDVMYLQLFNQDERTAEELLQIGVLLIVKEPYLQLMSDGNHGLRVDHLSDVLYLDADDEQGQEEKSNSALFWKEKGDELFREGKYIRAIEYYTKSLNCDPTDDDARAIKMDLALALMKTEEYDYALRHLDTILKDTALEDKALFCKSQALYNLRRYEECCEVLKHLCLQYPDNKEAKVEFSRAIQRLAEQKTGKYKFRELYNDADRLRPQLDHATYSGLVEVRPSGSRGRGLFTTKEVKAGDLLLCEKAFLFSFIDADKPDGDIEVTILLNEGTNTITMGPQTGLIRLAMQKLHRNPSLIPTVTDLYHGSYEPVSVTEVDGTHVVDAFLMGRIAALNAFSCPLSSRDDHVKSMRGKITPIDRDPIVLSSGIWLKASYINHSCDSNSRRSFIGDMMIVRATRDMPAGTEITFSYKPGGDDDYNECEKRFNHWGFRCECAICQDVRATGESIVSKRKTLQATLQRLFKSRSGIDTARIESALEKLEKTYSQPASRVPRLSLWGSELSLAKVYIDRGQPQKALKYALKTLESLGYAIEGGDPRTGVPLKIRRWGLMFDSLIECWIYLSVAYTRLRAHPRLVADAMQYVRLTYEMCIGESETFDELYHP</sequence>
<dbReference type="InterPro" id="IPR011990">
    <property type="entry name" value="TPR-like_helical_dom_sf"/>
</dbReference>
<dbReference type="CDD" id="cd20071">
    <property type="entry name" value="SET_SMYD"/>
    <property type="match status" value="1"/>
</dbReference>
<dbReference type="Gene3D" id="1.25.40.10">
    <property type="entry name" value="Tetratricopeptide repeat domain"/>
    <property type="match status" value="1"/>
</dbReference>
<accession>A0ABR3XB46</accession>
<dbReference type="PANTHER" id="PTHR47643:SF2">
    <property type="entry name" value="TPR DOMAIN PROTEIN (AFU_ORTHOLOGUE AFUA_5G12710)"/>
    <property type="match status" value="1"/>
</dbReference>
<evidence type="ECO:0000259" key="2">
    <source>
        <dbReference type="PROSITE" id="PS50280"/>
    </source>
</evidence>
<dbReference type="Gene3D" id="2.170.270.10">
    <property type="entry name" value="SET domain"/>
    <property type="match status" value="1"/>
</dbReference>
<protein>
    <recommendedName>
        <fullName evidence="2">SET domain-containing protein</fullName>
    </recommendedName>
</protein>
<evidence type="ECO:0000256" key="1">
    <source>
        <dbReference type="PROSITE-ProRule" id="PRU00339"/>
    </source>
</evidence>
<evidence type="ECO:0000313" key="4">
    <source>
        <dbReference type="Proteomes" id="UP001583193"/>
    </source>
</evidence>
<gene>
    <name evidence="3" type="ORF">Plec18167_006552</name>
</gene>
<feature type="repeat" description="TPR" evidence="1">
    <location>
        <begin position="189"/>
        <end position="222"/>
    </location>
</feature>
<organism evidence="3 4">
    <name type="scientific">Paecilomyces lecythidis</name>
    <dbReference type="NCBI Taxonomy" id="3004212"/>
    <lineage>
        <taxon>Eukaryota</taxon>
        <taxon>Fungi</taxon>
        <taxon>Dikarya</taxon>
        <taxon>Ascomycota</taxon>
        <taxon>Pezizomycotina</taxon>
        <taxon>Eurotiomycetes</taxon>
        <taxon>Eurotiomycetidae</taxon>
        <taxon>Eurotiales</taxon>
        <taxon>Thermoascaceae</taxon>
        <taxon>Paecilomyces</taxon>
    </lineage>
</organism>
<dbReference type="Pfam" id="PF00856">
    <property type="entry name" value="SET"/>
    <property type="match status" value="1"/>
</dbReference>
<dbReference type="SMART" id="SM00317">
    <property type="entry name" value="SET"/>
    <property type="match status" value="1"/>
</dbReference>
<feature type="domain" description="SET" evidence="2">
    <location>
        <begin position="338"/>
        <end position="534"/>
    </location>
</feature>
<dbReference type="PROSITE" id="PS50005">
    <property type="entry name" value="TPR"/>
    <property type="match status" value="1"/>
</dbReference>
<comment type="caution">
    <text evidence="3">The sequence shown here is derived from an EMBL/GenBank/DDBJ whole genome shotgun (WGS) entry which is preliminary data.</text>
</comment>
<dbReference type="InterPro" id="IPR019734">
    <property type="entry name" value="TPR_rpt"/>
</dbReference>